<dbReference type="Gene3D" id="3.50.50.60">
    <property type="entry name" value="FAD/NAD(P)-binding domain"/>
    <property type="match status" value="2"/>
</dbReference>
<dbReference type="Pfam" id="PF13450">
    <property type="entry name" value="NAD_binding_8"/>
    <property type="match status" value="1"/>
</dbReference>
<dbReference type="PRINTS" id="PR00368">
    <property type="entry name" value="FADPNR"/>
</dbReference>
<evidence type="ECO:0000256" key="4">
    <source>
        <dbReference type="ARBA" id="ARBA00023004"/>
    </source>
</evidence>
<keyword evidence="2" id="KW-0479">Metal-binding</keyword>
<evidence type="ECO:0000256" key="2">
    <source>
        <dbReference type="ARBA" id="ARBA00022723"/>
    </source>
</evidence>
<dbReference type="PANTHER" id="PTHR43498">
    <property type="entry name" value="FERREDOXIN:COB-COM HETERODISULFIDE REDUCTASE SUBUNIT A"/>
    <property type="match status" value="1"/>
</dbReference>
<dbReference type="InterPro" id="IPR017896">
    <property type="entry name" value="4Fe4S_Fe-S-bd"/>
</dbReference>
<dbReference type="EMBL" id="JAAYEE010000172">
    <property type="protein sequence ID" value="NLW35789.1"/>
    <property type="molecule type" value="Genomic_DNA"/>
</dbReference>
<keyword evidence="3" id="KW-0560">Oxidoreductase</keyword>
<sequence length="434" mass="46966">MGEGQVQEKHVLVVGGGIGGITAALELASCGVGVTMLEGGPSIGGRMIQLDKTFPTLDCSSCTLTPKMVEVALHPRIDLVTLAKPVAAKRRGKGFSVSIQKKPRFVDMKKCTACGACSEACIMKGRLSDEFNVGLSKRAAIYMPFAQAVPQKYLLDGEGCLFVSRGKCKKACVEACETGAIDFDEEEETIESYYDAIVLAPGFDLYDATEKKEYGYGSLEGVMTGIEFERICSVTGPTGGEIVISGKTPKRFYFIQCVGSRDRQTGARFCSRVCCMYTAKHATIVRDRVKDAEIYVSYIDVRAYGKNYEEFYKNTQAGGTYYIRGIPGEITKGDNCLVVRVEDMLSGELREIEADLVVLATGVRPRKDTAELCDLLRVDRDEYGFIRTDPIAPSRTSAEGVFACGMASGPKDVPDTVASGGEAASRCLEYIGGQ</sequence>
<proteinExistence type="predicted"/>
<organism evidence="7 8">
    <name type="scientific">Syntrophorhabdus aromaticivorans</name>
    <dbReference type="NCBI Taxonomy" id="328301"/>
    <lineage>
        <taxon>Bacteria</taxon>
        <taxon>Pseudomonadati</taxon>
        <taxon>Thermodesulfobacteriota</taxon>
        <taxon>Syntrophorhabdia</taxon>
        <taxon>Syntrophorhabdales</taxon>
        <taxon>Syntrophorhabdaceae</taxon>
        <taxon>Syntrophorhabdus</taxon>
    </lineage>
</organism>
<dbReference type="PROSITE" id="PS51379">
    <property type="entry name" value="4FE4S_FER_2"/>
    <property type="match status" value="2"/>
</dbReference>
<dbReference type="Gene3D" id="3.30.70.20">
    <property type="match status" value="1"/>
</dbReference>
<evidence type="ECO:0000256" key="3">
    <source>
        <dbReference type="ARBA" id="ARBA00023002"/>
    </source>
</evidence>
<evidence type="ECO:0000256" key="5">
    <source>
        <dbReference type="ARBA" id="ARBA00023014"/>
    </source>
</evidence>
<name>A0A971M4U1_9BACT</name>
<evidence type="ECO:0000259" key="6">
    <source>
        <dbReference type="PROSITE" id="PS51379"/>
    </source>
</evidence>
<reference evidence="7" key="1">
    <citation type="journal article" date="2020" name="Biotechnol. Biofuels">
        <title>New insights from the biogas microbiome by comprehensive genome-resolved metagenomics of nearly 1600 species originating from multiple anaerobic digesters.</title>
        <authorList>
            <person name="Campanaro S."/>
            <person name="Treu L."/>
            <person name="Rodriguez-R L.M."/>
            <person name="Kovalovszki A."/>
            <person name="Ziels R.M."/>
            <person name="Maus I."/>
            <person name="Zhu X."/>
            <person name="Kougias P.G."/>
            <person name="Basile A."/>
            <person name="Luo G."/>
            <person name="Schluter A."/>
            <person name="Konstantinidis K.T."/>
            <person name="Angelidaki I."/>
        </authorList>
    </citation>
    <scope>NUCLEOTIDE SEQUENCE</scope>
    <source>
        <strain evidence="7">AS06rmzACSIP_7</strain>
    </source>
</reference>
<comment type="caution">
    <text evidence="7">The sequence shown here is derived from an EMBL/GenBank/DDBJ whole genome shotgun (WGS) entry which is preliminary data.</text>
</comment>
<dbReference type="InterPro" id="IPR039650">
    <property type="entry name" value="HdrA-like"/>
</dbReference>
<dbReference type="InterPro" id="IPR023753">
    <property type="entry name" value="FAD/NAD-binding_dom"/>
</dbReference>
<feature type="domain" description="4Fe-4S ferredoxin-type" evidence="6">
    <location>
        <begin position="101"/>
        <end position="121"/>
    </location>
</feature>
<dbReference type="GO" id="GO:0046872">
    <property type="term" value="F:metal ion binding"/>
    <property type="evidence" value="ECO:0007669"/>
    <property type="project" value="UniProtKB-KW"/>
</dbReference>
<evidence type="ECO:0000256" key="1">
    <source>
        <dbReference type="ARBA" id="ARBA00022485"/>
    </source>
</evidence>
<reference evidence="7" key="2">
    <citation type="submission" date="2020-01" db="EMBL/GenBank/DDBJ databases">
        <authorList>
            <person name="Campanaro S."/>
        </authorList>
    </citation>
    <scope>NUCLEOTIDE SEQUENCE</scope>
    <source>
        <strain evidence="7">AS06rmzACSIP_7</strain>
    </source>
</reference>
<dbReference type="AlphaFoldDB" id="A0A971M4U1"/>
<gene>
    <name evidence="7" type="ORF">GXY80_09960</name>
</gene>
<dbReference type="Proteomes" id="UP000777265">
    <property type="component" value="Unassembled WGS sequence"/>
</dbReference>
<evidence type="ECO:0000313" key="8">
    <source>
        <dbReference type="Proteomes" id="UP000777265"/>
    </source>
</evidence>
<dbReference type="Pfam" id="PF07992">
    <property type="entry name" value="Pyr_redox_2"/>
    <property type="match status" value="1"/>
</dbReference>
<protein>
    <submittedName>
        <fullName evidence="7">CoB--CoM heterodisulfide reductase iron-sulfur subunit A family protein</fullName>
    </submittedName>
</protein>
<feature type="domain" description="4Fe-4S ferredoxin-type" evidence="6">
    <location>
        <begin position="151"/>
        <end position="186"/>
    </location>
</feature>
<dbReference type="SUPFAM" id="SSF51905">
    <property type="entry name" value="FAD/NAD(P)-binding domain"/>
    <property type="match status" value="1"/>
</dbReference>
<dbReference type="GO" id="GO:0051539">
    <property type="term" value="F:4 iron, 4 sulfur cluster binding"/>
    <property type="evidence" value="ECO:0007669"/>
    <property type="project" value="UniProtKB-KW"/>
</dbReference>
<keyword evidence="4" id="KW-0408">Iron</keyword>
<keyword evidence="1" id="KW-0004">4Fe-4S</keyword>
<keyword evidence="5" id="KW-0411">Iron-sulfur</keyword>
<accession>A0A971M4U1</accession>
<dbReference type="InterPro" id="IPR036188">
    <property type="entry name" value="FAD/NAD-bd_sf"/>
</dbReference>
<dbReference type="GO" id="GO:0016491">
    <property type="term" value="F:oxidoreductase activity"/>
    <property type="evidence" value="ECO:0007669"/>
    <property type="project" value="UniProtKB-KW"/>
</dbReference>
<dbReference type="PANTHER" id="PTHR43498:SF1">
    <property type="entry name" value="COB--COM HETERODISULFIDE REDUCTASE IRON-SULFUR SUBUNIT A"/>
    <property type="match status" value="1"/>
</dbReference>
<evidence type="ECO:0000313" key="7">
    <source>
        <dbReference type="EMBL" id="NLW35789.1"/>
    </source>
</evidence>